<dbReference type="AlphaFoldDB" id="A0AAV9QZU4"/>
<evidence type="ECO:0000313" key="2">
    <source>
        <dbReference type="Proteomes" id="UP001311232"/>
    </source>
</evidence>
<sequence>MGTQVTGYFQALALFPVCFPLLDLRFKPPVPSLDKLQAGSSLALQSTGHNHKRTLFTLQRAVQAPPPSAPRHLLHSTD</sequence>
<reference evidence="1 2" key="1">
    <citation type="submission" date="2021-06" db="EMBL/GenBank/DDBJ databases">
        <authorList>
            <person name="Palmer J.M."/>
        </authorList>
    </citation>
    <scope>NUCLEOTIDE SEQUENCE [LARGE SCALE GENOMIC DNA]</scope>
    <source>
        <strain evidence="1 2">MEX-2019</strain>
        <tissue evidence="1">Muscle</tissue>
    </source>
</reference>
<organism evidence="1 2">
    <name type="scientific">Crenichthys baileyi</name>
    <name type="common">White River springfish</name>
    <dbReference type="NCBI Taxonomy" id="28760"/>
    <lineage>
        <taxon>Eukaryota</taxon>
        <taxon>Metazoa</taxon>
        <taxon>Chordata</taxon>
        <taxon>Craniata</taxon>
        <taxon>Vertebrata</taxon>
        <taxon>Euteleostomi</taxon>
        <taxon>Actinopterygii</taxon>
        <taxon>Neopterygii</taxon>
        <taxon>Teleostei</taxon>
        <taxon>Neoteleostei</taxon>
        <taxon>Acanthomorphata</taxon>
        <taxon>Ovalentaria</taxon>
        <taxon>Atherinomorphae</taxon>
        <taxon>Cyprinodontiformes</taxon>
        <taxon>Goodeidae</taxon>
        <taxon>Crenichthys</taxon>
    </lineage>
</organism>
<evidence type="ECO:0000313" key="1">
    <source>
        <dbReference type="EMBL" id="KAK5601905.1"/>
    </source>
</evidence>
<comment type="caution">
    <text evidence="1">The sequence shown here is derived from an EMBL/GenBank/DDBJ whole genome shotgun (WGS) entry which is preliminary data.</text>
</comment>
<protein>
    <submittedName>
        <fullName evidence="1">Uncharacterized protein</fullName>
    </submittedName>
</protein>
<gene>
    <name evidence="1" type="ORF">CRENBAI_019086</name>
</gene>
<accession>A0AAV9QZU4</accession>
<dbReference type="Proteomes" id="UP001311232">
    <property type="component" value="Unassembled WGS sequence"/>
</dbReference>
<keyword evidence="2" id="KW-1185">Reference proteome</keyword>
<name>A0AAV9QZU4_9TELE</name>
<proteinExistence type="predicted"/>
<dbReference type="EMBL" id="JAHHUM010002640">
    <property type="protein sequence ID" value="KAK5601905.1"/>
    <property type="molecule type" value="Genomic_DNA"/>
</dbReference>